<comment type="caution">
    <text evidence="1">The sequence shown here is derived from an EMBL/GenBank/DDBJ whole genome shotgun (WGS) entry which is preliminary data.</text>
</comment>
<dbReference type="Proteomes" id="UP001328107">
    <property type="component" value="Unassembled WGS sequence"/>
</dbReference>
<name>A0AAN5IBH4_9BILA</name>
<reference evidence="2" key="1">
    <citation type="submission" date="2022-10" db="EMBL/GenBank/DDBJ databases">
        <title>Genome assembly of Pristionchus species.</title>
        <authorList>
            <person name="Yoshida K."/>
            <person name="Sommer R.J."/>
        </authorList>
    </citation>
    <scope>NUCLEOTIDE SEQUENCE [LARGE SCALE GENOMIC DNA]</scope>
    <source>
        <strain evidence="2">RS5460</strain>
    </source>
</reference>
<feature type="non-terminal residue" evidence="1">
    <location>
        <position position="87"/>
    </location>
</feature>
<dbReference type="EMBL" id="BTRK01000006">
    <property type="protein sequence ID" value="GMR58589.1"/>
    <property type="molecule type" value="Genomic_DNA"/>
</dbReference>
<sequence>LEEMEILPLHKFDDLLSVQVVGVVNGIVTATGFQGGEQFMVTARIPIGGFVESMVDNSSHTKTCMDTEEYECDGRSNVVALDESILK</sequence>
<proteinExistence type="predicted"/>
<dbReference type="AlphaFoldDB" id="A0AAN5IBH4"/>
<protein>
    <submittedName>
        <fullName evidence="1">Uncharacterized protein</fullName>
    </submittedName>
</protein>
<organism evidence="1 2">
    <name type="scientific">Pristionchus mayeri</name>
    <dbReference type="NCBI Taxonomy" id="1317129"/>
    <lineage>
        <taxon>Eukaryota</taxon>
        <taxon>Metazoa</taxon>
        <taxon>Ecdysozoa</taxon>
        <taxon>Nematoda</taxon>
        <taxon>Chromadorea</taxon>
        <taxon>Rhabditida</taxon>
        <taxon>Rhabditina</taxon>
        <taxon>Diplogasteromorpha</taxon>
        <taxon>Diplogasteroidea</taxon>
        <taxon>Neodiplogasteridae</taxon>
        <taxon>Pristionchus</taxon>
    </lineage>
</organism>
<evidence type="ECO:0000313" key="2">
    <source>
        <dbReference type="Proteomes" id="UP001328107"/>
    </source>
</evidence>
<evidence type="ECO:0000313" key="1">
    <source>
        <dbReference type="EMBL" id="GMR58589.1"/>
    </source>
</evidence>
<keyword evidence="2" id="KW-1185">Reference proteome</keyword>
<gene>
    <name evidence="1" type="ORF">PMAYCL1PPCAC_28784</name>
</gene>
<feature type="non-terminal residue" evidence="1">
    <location>
        <position position="1"/>
    </location>
</feature>
<accession>A0AAN5IBH4</accession>